<dbReference type="RefSeq" id="WP_209947791.1">
    <property type="nucleotide sequence ID" value="NZ_JAGGJU010000012.1"/>
</dbReference>
<dbReference type="EMBL" id="JAGGJU010000012">
    <property type="protein sequence ID" value="MBP1852718.1"/>
    <property type="molecule type" value="Genomic_DNA"/>
</dbReference>
<keyword evidence="2" id="KW-1185">Reference proteome</keyword>
<name>A0ABS4E468_9HYPH</name>
<comment type="caution">
    <text evidence="1">The sequence shown here is derived from an EMBL/GenBank/DDBJ whole genome shotgun (WGS) entry which is preliminary data.</text>
</comment>
<gene>
    <name evidence="1" type="ORF">J2Z17_004176</name>
</gene>
<accession>A0ABS4E468</accession>
<reference evidence="1 2" key="1">
    <citation type="submission" date="2021-03" db="EMBL/GenBank/DDBJ databases">
        <title>Genomic Encyclopedia of Type Strains, Phase IV (KMG-IV): sequencing the most valuable type-strain genomes for metagenomic binning, comparative biology and taxonomic classification.</title>
        <authorList>
            <person name="Goeker M."/>
        </authorList>
    </citation>
    <scope>NUCLEOTIDE SEQUENCE [LARGE SCALE GENOMIC DNA]</scope>
    <source>
        <strain evidence="1 2">DSM 21600</strain>
    </source>
</reference>
<protein>
    <submittedName>
        <fullName evidence="1">Uncharacterized protein</fullName>
    </submittedName>
</protein>
<dbReference type="Proteomes" id="UP000759443">
    <property type="component" value="Unassembled WGS sequence"/>
</dbReference>
<evidence type="ECO:0000313" key="2">
    <source>
        <dbReference type="Proteomes" id="UP000759443"/>
    </source>
</evidence>
<proteinExistence type="predicted"/>
<organism evidence="1 2">
    <name type="scientific">Rhizobium halophytocola</name>
    <dbReference type="NCBI Taxonomy" id="735519"/>
    <lineage>
        <taxon>Bacteria</taxon>
        <taxon>Pseudomonadati</taxon>
        <taxon>Pseudomonadota</taxon>
        <taxon>Alphaproteobacteria</taxon>
        <taxon>Hyphomicrobiales</taxon>
        <taxon>Rhizobiaceae</taxon>
        <taxon>Rhizobium/Agrobacterium group</taxon>
        <taxon>Rhizobium</taxon>
    </lineage>
</organism>
<evidence type="ECO:0000313" key="1">
    <source>
        <dbReference type="EMBL" id="MBP1852718.1"/>
    </source>
</evidence>
<sequence>MLNRHDEHAMYDATIHACILAVREGFPHLSARDIIDPPRQWFDAALARQIALHLMVVEFDWPKRRIVIHEERSREAINRALRTIDARLEGSRFEAHYRRMAEAARGFLAEQLEEQEDAA</sequence>